<dbReference type="GO" id="GO:0071424">
    <property type="term" value="F:rRNA (cytosine-N4-)-methyltransferase activity"/>
    <property type="evidence" value="ECO:0007669"/>
    <property type="project" value="UniProtKB-UniRule"/>
</dbReference>
<comment type="subcellular location">
    <subcellularLocation>
        <location evidence="7">Cytoplasm</location>
    </subcellularLocation>
</comment>
<evidence type="ECO:0000256" key="6">
    <source>
        <dbReference type="ARBA" id="ARBA00022691"/>
    </source>
</evidence>
<dbReference type="RefSeq" id="WP_142891892.1">
    <property type="nucleotide sequence ID" value="NZ_ML660160.1"/>
</dbReference>
<dbReference type="AlphaFoldDB" id="A0A545UK39"/>
<keyword evidence="6 7" id="KW-0949">S-adenosyl-L-methionine</keyword>
<comment type="caution">
    <text evidence="8">The sequence shown here is derived from an EMBL/GenBank/DDBJ whole genome shotgun (WGS) entry which is preliminary data.</text>
</comment>
<dbReference type="NCBIfam" id="TIGR00006">
    <property type="entry name" value="16S rRNA (cytosine(1402)-N(4))-methyltransferase RsmH"/>
    <property type="match status" value="1"/>
</dbReference>
<keyword evidence="4 7" id="KW-0489">Methyltransferase</keyword>
<keyword evidence="3 7" id="KW-0698">rRNA processing</keyword>
<evidence type="ECO:0000256" key="4">
    <source>
        <dbReference type="ARBA" id="ARBA00022603"/>
    </source>
</evidence>
<dbReference type="PANTHER" id="PTHR11265:SF0">
    <property type="entry name" value="12S RRNA N4-METHYLCYTIDINE METHYLTRANSFERASE"/>
    <property type="match status" value="1"/>
</dbReference>
<evidence type="ECO:0000256" key="2">
    <source>
        <dbReference type="ARBA" id="ARBA00022490"/>
    </source>
</evidence>
<evidence type="ECO:0000313" key="9">
    <source>
        <dbReference type="Proteomes" id="UP000315439"/>
    </source>
</evidence>
<protein>
    <recommendedName>
        <fullName evidence="7">Ribosomal RNA small subunit methyltransferase H</fullName>
        <ecNumber evidence="7">2.1.1.199</ecNumber>
    </recommendedName>
    <alternativeName>
        <fullName evidence="7">16S rRNA m(4)C1402 methyltransferase</fullName>
    </alternativeName>
    <alternativeName>
        <fullName evidence="7">rRNA (cytosine-N(4)-)-methyltransferase RsmH</fullName>
    </alternativeName>
</protein>
<feature type="binding site" evidence="7">
    <location>
        <position position="80"/>
    </location>
    <ligand>
        <name>S-adenosyl-L-methionine</name>
        <dbReference type="ChEBI" id="CHEBI:59789"/>
    </ligand>
</feature>
<keyword evidence="9" id="KW-1185">Reference proteome</keyword>
<evidence type="ECO:0000313" key="8">
    <source>
        <dbReference type="EMBL" id="TQV89828.1"/>
    </source>
</evidence>
<dbReference type="InterPro" id="IPR023397">
    <property type="entry name" value="SAM-dep_MeTrfase_MraW_recog"/>
</dbReference>
<dbReference type="PANTHER" id="PTHR11265">
    <property type="entry name" value="S-ADENOSYL-METHYLTRANSFERASE MRAW"/>
    <property type="match status" value="1"/>
</dbReference>
<accession>A0A545UK39</accession>
<sequence>MQQTQKHITVLLHEAVDGLDVKPDGIYVDGTFGRGGHSRLVLEKLGENGRLIAIDRDPQAAKSAQELQSDTRFEFFHQNFATIVPLLEQKNLIGMIDGILLDLGVSSPQLDQAERGFSFLKDGPLDMRMDTSQGISAAEWLAVAEVEDIRRVLKEYGEEKFATRIARAIVEKRDVESIDTTLQLAKIVDEACPVKDKFKHPATRSFQAIRIFINNELGELKETLEVTPQILAKGGRLSVISFHSLEDRMVKRFIKQKSKGDNFPKGLPVMASELNQEFKAIGKAIKASAEEIELNSRSRSAVLRVAEKL</sequence>
<dbReference type="Proteomes" id="UP000315439">
    <property type="component" value="Unassembled WGS sequence"/>
</dbReference>
<proteinExistence type="inferred from homology"/>
<name>A0A545UK39_9GAMM</name>
<dbReference type="EMBL" id="VIKS01000001">
    <property type="protein sequence ID" value="TQV89828.1"/>
    <property type="molecule type" value="Genomic_DNA"/>
</dbReference>
<dbReference type="FunFam" id="1.10.150.170:FF:000001">
    <property type="entry name" value="Ribosomal RNA small subunit methyltransferase H"/>
    <property type="match status" value="1"/>
</dbReference>
<dbReference type="InterPro" id="IPR002903">
    <property type="entry name" value="RsmH"/>
</dbReference>
<gene>
    <name evidence="7 8" type="primary">rsmH</name>
    <name evidence="8" type="ORF">FLL46_02830</name>
</gene>
<keyword evidence="5 7" id="KW-0808">Transferase</keyword>
<evidence type="ECO:0000256" key="7">
    <source>
        <dbReference type="HAMAP-Rule" id="MF_01007"/>
    </source>
</evidence>
<dbReference type="PIRSF" id="PIRSF004486">
    <property type="entry name" value="MraW"/>
    <property type="match status" value="1"/>
</dbReference>
<comment type="catalytic activity">
    <reaction evidence="7">
        <text>cytidine(1402) in 16S rRNA + S-adenosyl-L-methionine = N(4)-methylcytidine(1402) in 16S rRNA + S-adenosyl-L-homocysteine + H(+)</text>
        <dbReference type="Rhea" id="RHEA:42928"/>
        <dbReference type="Rhea" id="RHEA-COMP:10286"/>
        <dbReference type="Rhea" id="RHEA-COMP:10287"/>
        <dbReference type="ChEBI" id="CHEBI:15378"/>
        <dbReference type="ChEBI" id="CHEBI:57856"/>
        <dbReference type="ChEBI" id="CHEBI:59789"/>
        <dbReference type="ChEBI" id="CHEBI:74506"/>
        <dbReference type="ChEBI" id="CHEBI:82748"/>
        <dbReference type="EC" id="2.1.1.199"/>
    </reaction>
</comment>
<dbReference type="SUPFAM" id="SSF53335">
    <property type="entry name" value="S-adenosyl-L-methionine-dependent methyltransferases"/>
    <property type="match status" value="1"/>
</dbReference>
<dbReference type="InterPro" id="IPR029063">
    <property type="entry name" value="SAM-dependent_MTases_sf"/>
</dbReference>
<evidence type="ECO:0000256" key="5">
    <source>
        <dbReference type="ARBA" id="ARBA00022679"/>
    </source>
</evidence>
<keyword evidence="2 7" id="KW-0963">Cytoplasm</keyword>
<feature type="binding site" evidence="7">
    <location>
        <position position="109"/>
    </location>
    <ligand>
        <name>S-adenosyl-L-methionine</name>
        <dbReference type="ChEBI" id="CHEBI:59789"/>
    </ligand>
</feature>
<dbReference type="GO" id="GO:0005737">
    <property type="term" value="C:cytoplasm"/>
    <property type="evidence" value="ECO:0007669"/>
    <property type="project" value="UniProtKB-SubCell"/>
</dbReference>
<reference evidence="8 9" key="1">
    <citation type="submission" date="2019-07" db="EMBL/GenBank/DDBJ databases">
        <title>Draft genome for Aliikangiella sp. M105.</title>
        <authorList>
            <person name="Wang G."/>
        </authorList>
    </citation>
    <scope>NUCLEOTIDE SEQUENCE [LARGE SCALE GENOMIC DNA]</scope>
    <source>
        <strain evidence="8 9">M105</strain>
    </source>
</reference>
<feature type="binding site" evidence="7">
    <location>
        <position position="55"/>
    </location>
    <ligand>
        <name>S-adenosyl-L-methionine</name>
        <dbReference type="ChEBI" id="CHEBI:59789"/>
    </ligand>
</feature>
<evidence type="ECO:0000256" key="3">
    <source>
        <dbReference type="ARBA" id="ARBA00022552"/>
    </source>
</evidence>
<dbReference type="OrthoDB" id="9806637at2"/>
<dbReference type="Gene3D" id="1.10.150.170">
    <property type="entry name" value="Putative methyltransferase TM0872, insert domain"/>
    <property type="match status" value="1"/>
</dbReference>
<dbReference type="HAMAP" id="MF_01007">
    <property type="entry name" value="16SrRNA_methyltr_H"/>
    <property type="match status" value="1"/>
</dbReference>
<dbReference type="GO" id="GO:0070475">
    <property type="term" value="P:rRNA base methylation"/>
    <property type="evidence" value="ECO:0007669"/>
    <property type="project" value="UniProtKB-UniRule"/>
</dbReference>
<dbReference type="SUPFAM" id="SSF81799">
    <property type="entry name" value="Putative methyltransferase TM0872, insert domain"/>
    <property type="match status" value="1"/>
</dbReference>
<feature type="binding site" evidence="7">
    <location>
        <begin position="35"/>
        <end position="37"/>
    </location>
    <ligand>
        <name>S-adenosyl-L-methionine</name>
        <dbReference type="ChEBI" id="CHEBI:59789"/>
    </ligand>
</feature>
<comment type="similarity">
    <text evidence="1 7">Belongs to the methyltransferase superfamily. RsmH family.</text>
</comment>
<dbReference type="Gene3D" id="3.40.50.150">
    <property type="entry name" value="Vaccinia Virus protein VP39"/>
    <property type="match status" value="1"/>
</dbReference>
<organism evidence="8 9">
    <name type="scientific">Aliikangiella coralliicola</name>
    <dbReference type="NCBI Taxonomy" id="2592383"/>
    <lineage>
        <taxon>Bacteria</taxon>
        <taxon>Pseudomonadati</taxon>
        <taxon>Pseudomonadota</taxon>
        <taxon>Gammaproteobacteria</taxon>
        <taxon>Oceanospirillales</taxon>
        <taxon>Pleioneaceae</taxon>
        <taxon>Aliikangiella</taxon>
    </lineage>
</organism>
<dbReference type="EC" id="2.1.1.199" evidence="7"/>
<comment type="function">
    <text evidence="7">Specifically methylates the N4 position of cytidine in position 1402 (C1402) of 16S rRNA.</text>
</comment>
<dbReference type="Pfam" id="PF01795">
    <property type="entry name" value="Methyltransf_5"/>
    <property type="match status" value="1"/>
</dbReference>
<evidence type="ECO:0000256" key="1">
    <source>
        <dbReference type="ARBA" id="ARBA00010396"/>
    </source>
</evidence>
<feature type="binding site" evidence="7">
    <location>
        <position position="102"/>
    </location>
    <ligand>
        <name>S-adenosyl-L-methionine</name>
        <dbReference type="ChEBI" id="CHEBI:59789"/>
    </ligand>
</feature>